<dbReference type="KEGG" id="mhev:MHEL_37230"/>
<evidence type="ECO:0000313" key="1">
    <source>
        <dbReference type="EMBL" id="BBY65480.1"/>
    </source>
</evidence>
<dbReference type="Proteomes" id="UP000467148">
    <property type="component" value="Chromosome"/>
</dbReference>
<reference evidence="1 2" key="1">
    <citation type="journal article" date="2019" name="Emerg. Microbes Infect.">
        <title>Comprehensive subspecies identification of 175 nontuberculous mycobacteria species based on 7547 genomic profiles.</title>
        <authorList>
            <person name="Matsumoto Y."/>
            <person name="Kinjo T."/>
            <person name="Motooka D."/>
            <person name="Nabeya D."/>
            <person name="Jung N."/>
            <person name="Uechi K."/>
            <person name="Horii T."/>
            <person name="Iida T."/>
            <person name="Fujita J."/>
            <person name="Nakamura S."/>
        </authorList>
    </citation>
    <scope>NUCLEOTIDE SEQUENCE [LARGE SCALE GENOMIC DNA]</scope>
    <source>
        <strain evidence="1 2">JCM 30396</strain>
    </source>
</reference>
<name>A0A7I7T929_9MYCO</name>
<accession>A0A7I7T929</accession>
<sequence length="74" mass="8246">MNLALTAEIGLFAQSVSRATTLPPGLWVYDTGPEPVLVRRRGFEAPARLTSMPEGRFDRRLLREEQGRPNEGPP</sequence>
<dbReference type="EMBL" id="AP022596">
    <property type="protein sequence ID" value="BBY65480.1"/>
    <property type="molecule type" value="Genomic_DNA"/>
</dbReference>
<dbReference type="AlphaFoldDB" id="A0A7I7T929"/>
<evidence type="ECO:0000313" key="2">
    <source>
        <dbReference type="Proteomes" id="UP000467148"/>
    </source>
</evidence>
<gene>
    <name evidence="1" type="ORF">MHEL_37230</name>
</gene>
<proteinExistence type="predicted"/>
<organism evidence="1 2">
    <name type="scientific">Mycolicibacterium helvum</name>
    <dbReference type="NCBI Taxonomy" id="1534349"/>
    <lineage>
        <taxon>Bacteria</taxon>
        <taxon>Bacillati</taxon>
        <taxon>Actinomycetota</taxon>
        <taxon>Actinomycetes</taxon>
        <taxon>Mycobacteriales</taxon>
        <taxon>Mycobacteriaceae</taxon>
        <taxon>Mycolicibacterium</taxon>
    </lineage>
</organism>
<keyword evidence="2" id="KW-1185">Reference proteome</keyword>
<protein>
    <submittedName>
        <fullName evidence="1">Uncharacterized protein</fullName>
    </submittedName>
</protein>